<evidence type="ECO:0000256" key="5">
    <source>
        <dbReference type="SAM" id="SignalP"/>
    </source>
</evidence>
<protein>
    <submittedName>
        <fullName evidence="7">Protease</fullName>
    </submittedName>
</protein>
<keyword evidence="4" id="KW-0862">Zinc</keyword>
<evidence type="ECO:0000256" key="4">
    <source>
        <dbReference type="ARBA" id="ARBA00022833"/>
    </source>
</evidence>
<sequence>MSTKGARCSCAALALAVLASAHEASAYCRSNTCKIPELCLQDDLPRGDCRPLRWTGDCIGFSVQEDASSEVSYQEISDVLDAAFAAWQQAPCPGGGTPGIRVQNLGPVACGAVELNARDGKTKLVDGLVPGNANVVVFRDLDWLAAAGHNSEMLALTTVQFDKKTGDLWGADMEINSNLYDFSVGDDSAAPREDLLAVVTHEAGHFLGLDHSMIGPEATMHYRYDRSDPINFRTLHEDDITGICQVYPPRDLSTSTCNPIPPHGFAPECGEDQMVACGVSP</sequence>
<feature type="chain" id="PRO_5007567239" evidence="5">
    <location>
        <begin position="27"/>
        <end position="281"/>
    </location>
</feature>
<evidence type="ECO:0000259" key="6">
    <source>
        <dbReference type="Pfam" id="PF00413"/>
    </source>
</evidence>
<keyword evidence="3" id="KW-0378">Hydrolase</keyword>
<dbReference type="GO" id="GO:0008270">
    <property type="term" value="F:zinc ion binding"/>
    <property type="evidence" value="ECO:0007669"/>
    <property type="project" value="InterPro"/>
</dbReference>
<comment type="caution">
    <text evidence="7">The sequence shown here is derived from an EMBL/GenBank/DDBJ whole genome shotgun (WGS) entry which is preliminary data.</text>
</comment>
<keyword evidence="5" id="KW-0732">Signal</keyword>
<feature type="non-terminal residue" evidence="7">
    <location>
        <position position="281"/>
    </location>
</feature>
<evidence type="ECO:0000256" key="1">
    <source>
        <dbReference type="ARBA" id="ARBA00022670"/>
    </source>
</evidence>
<gene>
    <name evidence="7" type="ORF">BE15_05115</name>
</gene>
<feature type="signal peptide" evidence="5">
    <location>
        <begin position="1"/>
        <end position="26"/>
    </location>
</feature>
<dbReference type="GO" id="GO:0006508">
    <property type="term" value="P:proteolysis"/>
    <property type="evidence" value="ECO:0007669"/>
    <property type="project" value="UniProtKB-KW"/>
</dbReference>
<dbReference type="InterPro" id="IPR024079">
    <property type="entry name" value="MetalloPept_cat_dom_sf"/>
</dbReference>
<dbReference type="Proteomes" id="UP000075260">
    <property type="component" value="Unassembled WGS sequence"/>
</dbReference>
<evidence type="ECO:0000313" key="7">
    <source>
        <dbReference type="EMBL" id="KYF70558.1"/>
    </source>
</evidence>
<dbReference type="GO" id="GO:0004222">
    <property type="term" value="F:metalloendopeptidase activity"/>
    <property type="evidence" value="ECO:0007669"/>
    <property type="project" value="InterPro"/>
</dbReference>
<dbReference type="Gene3D" id="3.40.390.10">
    <property type="entry name" value="Collagenase (Catalytic Domain)"/>
    <property type="match status" value="1"/>
</dbReference>
<evidence type="ECO:0000313" key="8">
    <source>
        <dbReference type="Proteomes" id="UP000075260"/>
    </source>
</evidence>
<proteinExistence type="predicted"/>
<feature type="domain" description="Peptidase M10 metallopeptidase" evidence="6">
    <location>
        <begin position="190"/>
        <end position="247"/>
    </location>
</feature>
<reference evidence="7 8" key="1">
    <citation type="submission" date="2014-02" db="EMBL/GenBank/DDBJ databases">
        <title>The small core and large imbalanced accessory genome model reveals a collaborative survival strategy of Sorangium cellulosum strains in nature.</title>
        <authorList>
            <person name="Han K."/>
            <person name="Peng R."/>
            <person name="Blom J."/>
            <person name="Li Y.-Z."/>
        </authorList>
    </citation>
    <scope>NUCLEOTIDE SEQUENCE [LARGE SCALE GENOMIC DNA]</scope>
    <source>
        <strain evidence="7 8">So0008-312</strain>
    </source>
</reference>
<organism evidence="7 8">
    <name type="scientific">Sorangium cellulosum</name>
    <name type="common">Polyangium cellulosum</name>
    <dbReference type="NCBI Taxonomy" id="56"/>
    <lineage>
        <taxon>Bacteria</taxon>
        <taxon>Pseudomonadati</taxon>
        <taxon>Myxococcota</taxon>
        <taxon>Polyangia</taxon>
        <taxon>Polyangiales</taxon>
        <taxon>Polyangiaceae</taxon>
        <taxon>Sorangium</taxon>
    </lineage>
</organism>
<dbReference type="GO" id="GO:0031012">
    <property type="term" value="C:extracellular matrix"/>
    <property type="evidence" value="ECO:0007669"/>
    <property type="project" value="InterPro"/>
</dbReference>
<accession>A0A150QSI1</accession>
<dbReference type="InterPro" id="IPR001818">
    <property type="entry name" value="Pept_M10_metallopeptidase"/>
</dbReference>
<name>A0A150QSI1_SORCE</name>
<dbReference type="OrthoDB" id="5516015at2"/>
<keyword evidence="1 7" id="KW-0645">Protease</keyword>
<evidence type="ECO:0000256" key="2">
    <source>
        <dbReference type="ARBA" id="ARBA00022723"/>
    </source>
</evidence>
<dbReference type="RefSeq" id="WP_061607571.1">
    <property type="nucleotide sequence ID" value="NZ_JEMA01000389.1"/>
</dbReference>
<evidence type="ECO:0000256" key="3">
    <source>
        <dbReference type="ARBA" id="ARBA00022801"/>
    </source>
</evidence>
<dbReference type="Pfam" id="PF00413">
    <property type="entry name" value="Peptidase_M10"/>
    <property type="match status" value="1"/>
</dbReference>
<dbReference type="AlphaFoldDB" id="A0A150QSI1"/>
<dbReference type="SUPFAM" id="SSF55486">
    <property type="entry name" value="Metalloproteases ('zincins'), catalytic domain"/>
    <property type="match status" value="1"/>
</dbReference>
<dbReference type="EMBL" id="JEMA01000389">
    <property type="protein sequence ID" value="KYF70558.1"/>
    <property type="molecule type" value="Genomic_DNA"/>
</dbReference>
<keyword evidence="2" id="KW-0479">Metal-binding</keyword>